<gene>
    <name evidence="17" type="primary">LOC107405709</name>
</gene>
<evidence type="ECO:0000256" key="8">
    <source>
        <dbReference type="ARBA" id="ARBA00022840"/>
    </source>
</evidence>
<dbReference type="InParanoid" id="A0A6P3Z0A3"/>
<keyword evidence="9" id="KW-1015">Disulfide bond</keyword>
<keyword evidence="12" id="KW-0472">Membrane</keyword>
<dbReference type="RefSeq" id="XP_015868282.3">
    <property type="nucleotide sequence ID" value="XM_016012796.4"/>
</dbReference>
<evidence type="ECO:0000256" key="6">
    <source>
        <dbReference type="ARBA" id="ARBA00022741"/>
    </source>
</evidence>
<dbReference type="PIRSF" id="PIRSF000641">
    <property type="entry name" value="SRK"/>
    <property type="match status" value="1"/>
</dbReference>
<feature type="domain" description="Apple" evidence="15">
    <location>
        <begin position="347"/>
        <end position="434"/>
    </location>
</feature>
<keyword evidence="12" id="KW-1133">Transmembrane helix</keyword>
<dbReference type="Gene3D" id="3.30.200.20">
    <property type="entry name" value="Phosphorylase Kinase, domain 1"/>
    <property type="match status" value="1"/>
</dbReference>
<reference evidence="16" key="1">
    <citation type="submission" date="2025-05" db="UniProtKB">
        <authorList>
            <consortium name="RefSeq"/>
        </authorList>
    </citation>
    <scope>NUCLEOTIDE SEQUENCE [LARGE SCALE GENOMIC DNA]</scope>
</reference>
<dbReference type="GO" id="GO:0045087">
    <property type="term" value="P:innate immune response"/>
    <property type="evidence" value="ECO:0007669"/>
    <property type="project" value="UniProtKB-ARBA"/>
</dbReference>
<protein>
    <recommendedName>
        <fullName evidence="11">Receptor-like serine/threonine-protein kinase</fullName>
        <ecNumber evidence="11">2.7.11.1</ecNumber>
    </recommendedName>
</protein>
<comment type="catalytic activity">
    <reaction evidence="11">
        <text>L-seryl-[protein] + ATP = O-phospho-L-seryl-[protein] + ADP + H(+)</text>
        <dbReference type="Rhea" id="RHEA:17989"/>
        <dbReference type="Rhea" id="RHEA-COMP:9863"/>
        <dbReference type="Rhea" id="RHEA-COMP:11604"/>
        <dbReference type="ChEBI" id="CHEBI:15378"/>
        <dbReference type="ChEBI" id="CHEBI:29999"/>
        <dbReference type="ChEBI" id="CHEBI:30616"/>
        <dbReference type="ChEBI" id="CHEBI:83421"/>
        <dbReference type="ChEBI" id="CHEBI:456216"/>
        <dbReference type="EC" id="2.7.11.1"/>
    </reaction>
</comment>
<dbReference type="CDD" id="cd00028">
    <property type="entry name" value="B_lectin"/>
    <property type="match status" value="1"/>
</dbReference>
<evidence type="ECO:0000256" key="3">
    <source>
        <dbReference type="ARBA" id="ARBA00022527"/>
    </source>
</evidence>
<reference evidence="17" key="2">
    <citation type="submission" date="2025-08" db="UniProtKB">
        <authorList>
            <consortium name="RefSeq"/>
        </authorList>
    </citation>
    <scope>IDENTIFICATION</scope>
    <source>
        <tissue evidence="17">Seedling</tissue>
    </source>
</reference>
<evidence type="ECO:0000256" key="9">
    <source>
        <dbReference type="ARBA" id="ARBA00023157"/>
    </source>
</evidence>
<keyword evidence="2" id="KW-1003">Cell membrane</keyword>
<dbReference type="AlphaFoldDB" id="A0A6P3Z0A3"/>
<dbReference type="PROSITE" id="PS50011">
    <property type="entry name" value="PROTEIN_KINASE_DOM"/>
    <property type="match status" value="1"/>
</dbReference>
<dbReference type="SMART" id="SM00220">
    <property type="entry name" value="S_TKc"/>
    <property type="match status" value="1"/>
</dbReference>
<evidence type="ECO:0000259" key="13">
    <source>
        <dbReference type="PROSITE" id="PS50011"/>
    </source>
</evidence>
<keyword evidence="4 11" id="KW-0808">Transferase</keyword>
<dbReference type="GO" id="GO:0048544">
    <property type="term" value="P:recognition of pollen"/>
    <property type="evidence" value="ECO:0007669"/>
    <property type="project" value="InterPro"/>
</dbReference>
<feature type="domain" description="Bulb-type lectin" evidence="14">
    <location>
        <begin position="30"/>
        <end position="156"/>
    </location>
</feature>
<evidence type="ECO:0000259" key="15">
    <source>
        <dbReference type="PROSITE" id="PS50948"/>
    </source>
</evidence>
<evidence type="ECO:0000256" key="12">
    <source>
        <dbReference type="SAM" id="Phobius"/>
    </source>
</evidence>
<feature type="transmembrane region" description="Helical" evidence="12">
    <location>
        <begin position="447"/>
        <end position="469"/>
    </location>
</feature>
<name>A0A6P3Z0A3_ZIZJJ</name>
<dbReference type="PROSITE" id="PS00108">
    <property type="entry name" value="PROTEIN_KINASE_ST"/>
    <property type="match status" value="1"/>
</dbReference>
<dbReference type="GeneID" id="107405709"/>
<dbReference type="GO" id="GO:0004674">
    <property type="term" value="F:protein serine/threonine kinase activity"/>
    <property type="evidence" value="ECO:0007669"/>
    <property type="project" value="UniProtKB-KW"/>
</dbReference>
<dbReference type="InterPro" id="IPR024171">
    <property type="entry name" value="SRK-like_kinase"/>
</dbReference>
<evidence type="ECO:0000256" key="7">
    <source>
        <dbReference type="ARBA" id="ARBA00022777"/>
    </source>
</evidence>
<organism evidence="16 17">
    <name type="scientific">Ziziphus jujuba</name>
    <name type="common">Chinese jujube</name>
    <name type="synonym">Ziziphus sativa</name>
    <dbReference type="NCBI Taxonomy" id="326968"/>
    <lineage>
        <taxon>Eukaryota</taxon>
        <taxon>Viridiplantae</taxon>
        <taxon>Streptophyta</taxon>
        <taxon>Embryophyta</taxon>
        <taxon>Tracheophyta</taxon>
        <taxon>Spermatophyta</taxon>
        <taxon>Magnoliopsida</taxon>
        <taxon>eudicotyledons</taxon>
        <taxon>Gunneridae</taxon>
        <taxon>Pentapetalae</taxon>
        <taxon>rosids</taxon>
        <taxon>fabids</taxon>
        <taxon>Rosales</taxon>
        <taxon>Rhamnaceae</taxon>
        <taxon>Paliureae</taxon>
        <taxon>Ziziphus</taxon>
    </lineage>
</organism>
<dbReference type="PROSITE" id="PS50948">
    <property type="entry name" value="PAN"/>
    <property type="match status" value="1"/>
</dbReference>
<dbReference type="Pfam" id="PF07714">
    <property type="entry name" value="PK_Tyr_Ser-Thr"/>
    <property type="match status" value="1"/>
</dbReference>
<evidence type="ECO:0000256" key="10">
    <source>
        <dbReference type="ARBA" id="ARBA00023180"/>
    </source>
</evidence>
<dbReference type="InterPro" id="IPR001245">
    <property type="entry name" value="Ser-Thr/Tyr_kinase_cat_dom"/>
</dbReference>
<evidence type="ECO:0000256" key="5">
    <source>
        <dbReference type="ARBA" id="ARBA00022729"/>
    </source>
</evidence>
<dbReference type="InterPro" id="IPR008271">
    <property type="entry name" value="Ser/Thr_kinase_AS"/>
</dbReference>
<dbReference type="Pfam" id="PF01453">
    <property type="entry name" value="B_lectin"/>
    <property type="match status" value="1"/>
</dbReference>
<evidence type="ECO:0000259" key="14">
    <source>
        <dbReference type="PROSITE" id="PS50927"/>
    </source>
</evidence>
<dbReference type="InterPro" id="IPR003609">
    <property type="entry name" value="Pan_app"/>
</dbReference>
<dbReference type="SMART" id="SM00108">
    <property type="entry name" value="B_lectin"/>
    <property type="match status" value="1"/>
</dbReference>
<comment type="subcellular location">
    <subcellularLocation>
        <location evidence="1">Cell membrane</location>
        <topology evidence="1">Single-pass type I membrane protein</topology>
    </subcellularLocation>
</comment>
<dbReference type="InterPro" id="IPR000858">
    <property type="entry name" value="S_locus_glycoprot_dom"/>
</dbReference>
<dbReference type="PANTHER" id="PTHR27002">
    <property type="entry name" value="RECEPTOR-LIKE SERINE/THREONINE-PROTEIN KINASE SD1-8"/>
    <property type="match status" value="1"/>
</dbReference>
<dbReference type="InterPro" id="IPR001480">
    <property type="entry name" value="Bulb-type_lectin_dom"/>
</dbReference>
<dbReference type="KEGG" id="zju:107405709"/>
<dbReference type="SMART" id="SM00473">
    <property type="entry name" value="PAN_AP"/>
    <property type="match status" value="1"/>
</dbReference>
<keyword evidence="6 11" id="KW-0547">Nucleotide-binding</keyword>
<dbReference type="GO" id="GO:0030246">
    <property type="term" value="F:carbohydrate binding"/>
    <property type="evidence" value="ECO:0007669"/>
    <property type="project" value="UniProtKB-KW"/>
</dbReference>
<keyword evidence="3 11" id="KW-0723">Serine/threonine-protein kinase</keyword>
<accession>A0A6P3Z0A3</accession>
<dbReference type="Gene3D" id="1.10.510.10">
    <property type="entry name" value="Transferase(Phosphotransferase) domain 1"/>
    <property type="match status" value="1"/>
</dbReference>
<evidence type="ECO:0000256" key="4">
    <source>
        <dbReference type="ARBA" id="ARBA00022679"/>
    </source>
</evidence>
<proteinExistence type="inferred from homology"/>
<dbReference type="InterPro" id="IPR011009">
    <property type="entry name" value="Kinase-like_dom_sf"/>
</dbReference>
<dbReference type="EC" id="2.7.11.1" evidence="11"/>
<evidence type="ECO:0000256" key="2">
    <source>
        <dbReference type="ARBA" id="ARBA00022475"/>
    </source>
</evidence>
<dbReference type="InterPro" id="IPR000719">
    <property type="entry name" value="Prot_kinase_dom"/>
</dbReference>
<dbReference type="Gene3D" id="2.90.10.10">
    <property type="entry name" value="Bulb-type lectin domain"/>
    <property type="match status" value="1"/>
</dbReference>
<keyword evidence="12" id="KW-0812">Transmembrane</keyword>
<dbReference type="InterPro" id="IPR036426">
    <property type="entry name" value="Bulb-type_lectin_dom_sf"/>
</dbReference>
<dbReference type="GO" id="GO:0005524">
    <property type="term" value="F:ATP binding"/>
    <property type="evidence" value="ECO:0007669"/>
    <property type="project" value="UniProtKB-KW"/>
</dbReference>
<dbReference type="FunCoup" id="A0A6P3Z0A3">
    <property type="interactions" value="238"/>
</dbReference>
<dbReference type="GO" id="GO:0005886">
    <property type="term" value="C:plasma membrane"/>
    <property type="evidence" value="ECO:0007669"/>
    <property type="project" value="UniProtKB-SubCell"/>
</dbReference>
<dbReference type="CDD" id="cd14066">
    <property type="entry name" value="STKc_IRAK"/>
    <property type="match status" value="1"/>
</dbReference>
<comment type="similarity">
    <text evidence="11">Belongs to the protein kinase superfamily. Ser/Thr protein kinase family.</text>
</comment>
<dbReference type="SUPFAM" id="SSF56112">
    <property type="entry name" value="Protein kinase-like (PK-like)"/>
    <property type="match status" value="1"/>
</dbReference>
<sequence length="845" mass="94788">MAAKYTYCSVIPFCVFLLFYSFPSHYCHAVYNITPSQALSKAQILVSPSQIFELGFFTPNSSGNQYVGIWYSKQISPSKVVVWIANREKALAVTDSAATLIIGSNGNLNLVDGKANSVWSTDIPVPHSNNSVAVLFDNGSLVLKDSISGQVLWQSVEHPGNALLPKEKMGFNVRTGERYELTSWKTETDPSIGNFTMGLSQQRPSQAFIWNGSNPHWRSGPWNKIKFTGAPEMDPSYLSGFKLEEDVEQGSASFSMDICSNSYCHMFISSQGIAKVMQKDKETDWYFRWEAPKSSCDVYGVCGHFALCKASGSPICKCMKGFVPKSNEEWKKGNWKGGCVRRTKLLCDKSTGNSSSSPKGKKDGFWKMGMVKLPDFHEYVLIEKAESCNAWCQSNCSCLAYTFVDGIGCLVWSKDLVDIQEFSYGGEDLFLRLAHTELDGGKQIKKVIISLAAIGATGIIVVVIFIAWCRRRANRKGKIKETSEHFNLTEMNDNSIDTLQSARRQDPHELAIFNFDSILVATNDFNITNKLGQGGFGPVYKGILHDGKEVAIKRLSSNSGQGIKEFKNELTLISKLQHRNLVTLMGCCIHREEKLLIYEFMPNKSLDCFLFDRRRRSELNWARRFNIIHDVAKGIVYLHRDSCLRIIHRDLKASNILLDGMMNPKISDFGLARIFQETIDLANTQRVVGTLGYMSPEYAMEGIFSEKSDVYSFGVLLLEIVSGKKSNSFDLFDEQLSLIAYAWQLWSENRALDLVDETILADDSYSTSEVARCIDIGLLCAQDHPMDRPTMPEVVILLSSETDRPKPKRPLFYFGSSLKSFHLQPQNGVEYCSTNEGTISMIEGR</sequence>
<keyword evidence="8 11" id="KW-0067">ATP-binding</keyword>
<keyword evidence="10" id="KW-0325">Glycoprotein</keyword>
<keyword evidence="5" id="KW-0732">Signal</keyword>
<dbReference type="Proteomes" id="UP001652623">
    <property type="component" value="Chromosome 1"/>
</dbReference>
<evidence type="ECO:0000256" key="1">
    <source>
        <dbReference type="ARBA" id="ARBA00004251"/>
    </source>
</evidence>
<dbReference type="Pfam" id="PF08276">
    <property type="entry name" value="PAN_2"/>
    <property type="match status" value="1"/>
</dbReference>
<comment type="catalytic activity">
    <reaction evidence="11">
        <text>L-threonyl-[protein] + ATP = O-phospho-L-threonyl-[protein] + ADP + H(+)</text>
        <dbReference type="Rhea" id="RHEA:46608"/>
        <dbReference type="Rhea" id="RHEA-COMP:11060"/>
        <dbReference type="Rhea" id="RHEA-COMP:11605"/>
        <dbReference type="ChEBI" id="CHEBI:15378"/>
        <dbReference type="ChEBI" id="CHEBI:30013"/>
        <dbReference type="ChEBI" id="CHEBI:30616"/>
        <dbReference type="ChEBI" id="CHEBI:61977"/>
        <dbReference type="ChEBI" id="CHEBI:456216"/>
        <dbReference type="EC" id="2.7.11.1"/>
    </reaction>
</comment>
<dbReference type="Pfam" id="PF00954">
    <property type="entry name" value="S_locus_glycop"/>
    <property type="match status" value="1"/>
</dbReference>
<dbReference type="PROSITE" id="PS50927">
    <property type="entry name" value="BULB_LECTIN"/>
    <property type="match status" value="1"/>
</dbReference>
<evidence type="ECO:0000313" key="16">
    <source>
        <dbReference type="Proteomes" id="UP001652623"/>
    </source>
</evidence>
<evidence type="ECO:0000313" key="17">
    <source>
        <dbReference type="RefSeq" id="XP_015868282.3"/>
    </source>
</evidence>
<dbReference type="PANTHER" id="PTHR27002:SF422">
    <property type="entry name" value="RECEPTOR-LIKE SERINE_THREONINE-PROTEIN KINASE"/>
    <property type="match status" value="1"/>
</dbReference>
<dbReference type="CDD" id="cd01098">
    <property type="entry name" value="PAN_AP_plant"/>
    <property type="match status" value="1"/>
</dbReference>
<keyword evidence="16" id="KW-1185">Reference proteome</keyword>
<evidence type="ECO:0000256" key="11">
    <source>
        <dbReference type="PIRNR" id="PIRNR000641"/>
    </source>
</evidence>
<keyword evidence="7 11" id="KW-0418">Kinase</keyword>
<dbReference type="SUPFAM" id="SSF51110">
    <property type="entry name" value="alpha-D-mannose-specific plant lectins"/>
    <property type="match status" value="1"/>
</dbReference>
<feature type="domain" description="Protein kinase" evidence="13">
    <location>
        <begin position="525"/>
        <end position="812"/>
    </location>
</feature>